<gene>
    <name evidence="1" type="ORF">FKW44_003471</name>
</gene>
<dbReference type="InterPro" id="IPR029071">
    <property type="entry name" value="Ubiquitin-like_domsf"/>
</dbReference>
<accession>A0A7T8KLS6</accession>
<dbReference type="EMBL" id="CP045891">
    <property type="protein sequence ID" value="QQP58226.1"/>
    <property type="molecule type" value="Genomic_DNA"/>
</dbReference>
<dbReference type="SUPFAM" id="SSF54236">
    <property type="entry name" value="Ubiquitin-like"/>
    <property type="match status" value="1"/>
</dbReference>
<evidence type="ECO:0000313" key="1">
    <source>
        <dbReference type="EMBL" id="QQP58226.1"/>
    </source>
</evidence>
<reference evidence="2" key="1">
    <citation type="submission" date="2021-01" db="EMBL/GenBank/DDBJ databases">
        <title>Caligus Genome Assembly.</title>
        <authorList>
            <person name="Gallardo-Escarate C."/>
        </authorList>
    </citation>
    <scope>NUCLEOTIDE SEQUENCE [LARGE SCALE GENOMIC DNA]</scope>
</reference>
<evidence type="ECO:0000313" key="2">
    <source>
        <dbReference type="Proteomes" id="UP000595437"/>
    </source>
</evidence>
<dbReference type="AlphaFoldDB" id="A0A7T8KLS6"/>
<sequence>MSPFPSHEAQRLIHAGKLLSDEDVLGSFLKVPKTSRLAPLTFFTWPSRAVRRWAAALLS</sequence>
<proteinExistence type="predicted"/>
<protein>
    <submittedName>
        <fullName evidence="1">Uncharacterized protein</fullName>
    </submittedName>
</protein>
<organism evidence="1 2">
    <name type="scientific">Caligus rogercresseyi</name>
    <name type="common">Sea louse</name>
    <dbReference type="NCBI Taxonomy" id="217165"/>
    <lineage>
        <taxon>Eukaryota</taxon>
        <taxon>Metazoa</taxon>
        <taxon>Ecdysozoa</taxon>
        <taxon>Arthropoda</taxon>
        <taxon>Crustacea</taxon>
        <taxon>Multicrustacea</taxon>
        <taxon>Hexanauplia</taxon>
        <taxon>Copepoda</taxon>
        <taxon>Siphonostomatoida</taxon>
        <taxon>Caligidae</taxon>
        <taxon>Caligus</taxon>
    </lineage>
</organism>
<dbReference type="Gene3D" id="3.10.20.90">
    <property type="entry name" value="Phosphatidylinositol 3-kinase Catalytic Subunit, Chain A, domain 1"/>
    <property type="match status" value="1"/>
</dbReference>
<dbReference type="OrthoDB" id="2556122at2759"/>
<dbReference type="Proteomes" id="UP000595437">
    <property type="component" value="Chromosome 2"/>
</dbReference>
<name>A0A7T8KLS6_CALRO</name>
<keyword evidence="2" id="KW-1185">Reference proteome</keyword>